<dbReference type="InParanoid" id="A0A6I9S2M8"/>
<organism evidence="3 4">
    <name type="scientific">Elaeis guineensis var. tenera</name>
    <name type="common">Oil palm</name>
    <dbReference type="NCBI Taxonomy" id="51953"/>
    <lineage>
        <taxon>Eukaryota</taxon>
        <taxon>Viridiplantae</taxon>
        <taxon>Streptophyta</taxon>
        <taxon>Embryophyta</taxon>
        <taxon>Tracheophyta</taxon>
        <taxon>Spermatophyta</taxon>
        <taxon>Magnoliopsida</taxon>
        <taxon>Liliopsida</taxon>
        <taxon>Arecaceae</taxon>
        <taxon>Arecoideae</taxon>
        <taxon>Cocoseae</taxon>
        <taxon>Elaeidinae</taxon>
        <taxon>Elaeis</taxon>
    </lineage>
</organism>
<dbReference type="RefSeq" id="XP_010936595.1">
    <property type="nucleotide sequence ID" value="XM_010938293.3"/>
</dbReference>
<keyword evidence="1" id="KW-0521">NADP</keyword>
<evidence type="ECO:0000313" key="3">
    <source>
        <dbReference type="Proteomes" id="UP000504607"/>
    </source>
</evidence>
<sequence>MNSLRRVLPLAHQNPNLWTGIRAFSSSDSSSLRKSVASLLDSLSLKQGQTLVQNCGDSDVGKIVIELAKERKLQTISIIDDKPGTSETIEELKALGGDLVVPESYTKTWYMKRLVSEMSPAAGINFSDGYQATAVGKALVDGGTLVSHSKKLPKHVVYDGAACRVIEWDTFAKEKKLKVLNL</sequence>
<evidence type="ECO:0000256" key="1">
    <source>
        <dbReference type="ARBA" id="ARBA00022857"/>
    </source>
</evidence>
<dbReference type="SUPFAM" id="SSF51735">
    <property type="entry name" value="NAD(P)-binding Rossmann-fold domains"/>
    <property type="match status" value="1"/>
</dbReference>
<dbReference type="InterPro" id="IPR036291">
    <property type="entry name" value="NAD(P)-bd_dom_sf"/>
</dbReference>
<dbReference type="AlphaFoldDB" id="A0A6I9S2M8"/>
<dbReference type="InterPro" id="IPR051034">
    <property type="entry name" value="Mito_Enoyl-ACP_Reductase"/>
</dbReference>
<dbReference type="OrthoDB" id="7482721at2759"/>
<dbReference type="KEGG" id="egu:105056182"/>
<keyword evidence="3" id="KW-1185">Reference proteome</keyword>
<dbReference type="Gene3D" id="3.40.50.720">
    <property type="entry name" value="NAD(P)-binding Rossmann-like Domain"/>
    <property type="match status" value="1"/>
</dbReference>
<dbReference type="PANTHER" id="PTHR43981:SF6">
    <property type="entry name" value="ALCOHOL DEHYDROGENASE-LIKE C-TERMINAL DOMAIN-CONTAINING PROTEIN"/>
    <property type="match status" value="1"/>
</dbReference>
<name>A0A6I9S2M8_ELAGV</name>
<protein>
    <submittedName>
        <fullName evidence="4">Enoyl-[acyl-carrier-protein] reductase, mitochondrial</fullName>
    </submittedName>
</protein>
<gene>
    <name evidence="4" type="primary">LOC105056182</name>
</gene>
<accession>A0A6I9S2M8</accession>
<reference evidence="4" key="1">
    <citation type="submission" date="2025-08" db="UniProtKB">
        <authorList>
            <consortium name="RefSeq"/>
        </authorList>
    </citation>
    <scope>IDENTIFICATION</scope>
</reference>
<evidence type="ECO:0000256" key="2">
    <source>
        <dbReference type="ARBA" id="ARBA00023002"/>
    </source>
</evidence>
<keyword evidence="2" id="KW-0560">Oxidoreductase</keyword>
<evidence type="ECO:0000313" key="4">
    <source>
        <dbReference type="RefSeq" id="XP_010936595.1"/>
    </source>
</evidence>
<proteinExistence type="predicted"/>
<dbReference type="GO" id="GO:0005739">
    <property type="term" value="C:mitochondrion"/>
    <property type="evidence" value="ECO:0007669"/>
    <property type="project" value="TreeGrafter"/>
</dbReference>
<dbReference type="GO" id="GO:0006631">
    <property type="term" value="P:fatty acid metabolic process"/>
    <property type="evidence" value="ECO:0007669"/>
    <property type="project" value="TreeGrafter"/>
</dbReference>
<dbReference type="Proteomes" id="UP000504607">
    <property type="component" value="Chromosome 13"/>
</dbReference>
<dbReference type="PANTHER" id="PTHR43981">
    <property type="entry name" value="ENOYL-[ACYL-CARRIER-PROTEIN] REDUCTASE, MITOCHONDRIAL"/>
    <property type="match status" value="1"/>
</dbReference>
<dbReference type="GeneID" id="105056182"/>
<dbReference type="GO" id="GO:0016491">
    <property type="term" value="F:oxidoreductase activity"/>
    <property type="evidence" value="ECO:0007669"/>
    <property type="project" value="UniProtKB-KW"/>
</dbReference>